<protein>
    <recommendedName>
        <fullName evidence="4">Lipoprotein</fullName>
    </recommendedName>
</protein>
<dbReference type="EMBL" id="SEWF01000008">
    <property type="protein sequence ID" value="RYU96270.1"/>
    <property type="molecule type" value="Genomic_DNA"/>
</dbReference>
<gene>
    <name evidence="2" type="ORF">EWM59_07065</name>
</gene>
<feature type="chain" id="PRO_5020534756" description="Lipoprotein" evidence="1">
    <location>
        <begin position="17"/>
        <end position="230"/>
    </location>
</feature>
<organism evidence="2 3">
    <name type="scientific">Emticicia agri</name>
    <dbReference type="NCBI Taxonomy" id="2492393"/>
    <lineage>
        <taxon>Bacteria</taxon>
        <taxon>Pseudomonadati</taxon>
        <taxon>Bacteroidota</taxon>
        <taxon>Cytophagia</taxon>
        <taxon>Cytophagales</taxon>
        <taxon>Leadbetterellaceae</taxon>
        <taxon>Emticicia</taxon>
    </lineage>
</organism>
<sequence>MRLLFTIILLSILLNACTSDTNEQKVDSTALADSSEAIVSNWECIPGEKAGLITSGSSEQQLINKLGKANVSVHDTIYGAEGMFSIGTIIYKGTPNEAHITWKDTLNFKDPAYVEIGFVEPGKENEVQWYVTNGVKVGTKLTELEQINGKPFNFSGFGWDYGGSVVDWNGGKLMNADSTSYLSIILAYDYENQALSSVAEKVMGDQSFESKNPHAQKLNPFVAHFIISFK</sequence>
<evidence type="ECO:0000256" key="1">
    <source>
        <dbReference type="SAM" id="SignalP"/>
    </source>
</evidence>
<keyword evidence="1" id="KW-0732">Signal</keyword>
<comment type="caution">
    <text evidence="2">The sequence shown here is derived from an EMBL/GenBank/DDBJ whole genome shotgun (WGS) entry which is preliminary data.</text>
</comment>
<accession>A0A4V1ZDI4</accession>
<name>A0A4V1ZDI4_9BACT</name>
<dbReference type="AlphaFoldDB" id="A0A4V1ZDI4"/>
<feature type="signal peptide" evidence="1">
    <location>
        <begin position="1"/>
        <end position="16"/>
    </location>
</feature>
<proteinExistence type="predicted"/>
<evidence type="ECO:0000313" key="3">
    <source>
        <dbReference type="Proteomes" id="UP000293162"/>
    </source>
</evidence>
<evidence type="ECO:0000313" key="2">
    <source>
        <dbReference type="EMBL" id="RYU96270.1"/>
    </source>
</evidence>
<dbReference type="Proteomes" id="UP000293162">
    <property type="component" value="Unassembled WGS sequence"/>
</dbReference>
<evidence type="ECO:0008006" key="4">
    <source>
        <dbReference type="Google" id="ProtNLM"/>
    </source>
</evidence>
<reference evidence="2 3" key="1">
    <citation type="submission" date="2019-02" db="EMBL/GenBank/DDBJ databases">
        <title>Bacterial novel species Emticicia sp. 17J42-9 isolated from soil.</title>
        <authorList>
            <person name="Jung H.-Y."/>
        </authorList>
    </citation>
    <scope>NUCLEOTIDE SEQUENCE [LARGE SCALE GENOMIC DNA]</scope>
    <source>
        <strain evidence="2 3">17J42-9</strain>
    </source>
</reference>
<keyword evidence="3" id="KW-1185">Reference proteome</keyword>